<dbReference type="AlphaFoldDB" id="A0AAW7JXE0"/>
<reference evidence="6" key="1">
    <citation type="submission" date="2023-06" db="EMBL/GenBank/DDBJ databases">
        <authorList>
            <person name="Zeman M."/>
            <person name="Kubasova T."/>
            <person name="Jahodarova E."/>
            <person name="Nykrynova M."/>
            <person name="Rychlik I."/>
        </authorList>
    </citation>
    <scope>NUCLEOTIDE SEQUENCE</scope>
    <source>
        <strain evidence="6">15_COKtk</strain>
    </source>
</reference>
<dbReference type="InterPro" id="IPR005119">
    <property type="entry name" value="LysR_subst-bd"/>
</dbReference>
<evidence type="ECO:0000313" key="6">
    <source>
        <dbReference type="EMBL" id="MDN0070261.1"/>
    </source>
</evidence>
<accession>A0AAW7JXE0</accession>
<dbReference type="GO" id="GO:0003677">
    <property type="term" value="F:DNA binding"/>
    <property type="evidence" value="ECO:0007669"/>
    <property type="project" value="UniProtKB-KW"/>
</dbReference>
<name>A0AAW7JXE0_9ACTN</name>
<dbReference type="InterPro" id="IPR000847">
    <property type="entry name" value="LysR_HTH_N"/>
</dbReference>
<dbReference type="CDD" id="cd05466">
    <property type="entry name" value="PBP2_LTTR_substrate"/>
    <property type="match status" value="1"/>
</dbReference>
<dbReference type="Gene3D" id="1.10.10.10">
    <property type="entry name" value="Winged helix-like DNA-binding domain superfamily/Winged helix DNA-binding domain"/>
    <property type="match status" value="1"/>
</dbReference>
<dbReference type="PRINTS" id="PR00039">
    <property type="entry name" value="HTHLYSR"/>
</dbReference>
<keyword evidence="2" id="KW-0805">Transcription regulation</keyword>
<organism evidence="6 7">
    <name type="scientific">Collinsella ihumii</name>
    <dbReference type="NCBI Taxonomy" id="1720204"/>
    <lineage>
        <taxon>Bacteria</taxon>
        <taxon>Bacillati</taxon>
        <taxon>Actinomycetota</taxon>
        <taxon>Coriobacteriia</taxon>
        <taxon>Coriobacteriales</taxon>
        <taxon>Coriobacteriaceae</taxon>
        <taxon>Collinsella</taxon>
    </lineage>
</organism>
<dbReference type="PANTHER" id="PTHR30346">
    <property type="entry name" value="TRANSCRIPTIONAL DUAL REGULATOR HCAR-RELATED"/>
    <property type="match status" value="1"/>
</dbReference>
<evidence type="ECO:0000313" key="7">
    <source>
        <dbReference type="Proteomes" id="UP001168505"/>
    </source>
</evidence>
<proteinExistence type="inferred from homology"/>
<keyword evidence="4" id="KW-0804">Transcription</keyword>
<evidence type="ECO:0000259" key="5">
    <source>
        <dbReference type="PROSITE" id="PS50931"/>
    </source>
</evidence>
<comment type="similarity">
    <text evidence="1">Belongs to the LysR transcriptional regulatory family.</text>
</comment>
<dbReference type="GO" id="GO:0032993">
    <property type="term" value="C:protein-DNA complex"/>
    <property type="evidence" value="ECO:0007669"/>
    <property type="project" value="TreeGrafter"/>
</dbReference>
<dbReference type="SUPFAM" id="SSF53850">
    <property type="entry name" value="Periplasmic binding protein-like II"/>
    <property type="match status" value="1"/>
</dbReference>
<dbReference type="Gene3D" id="3.40.190.290">
    <property type="match status" value="1"/>
</dbReference>
<dbReference type="InterPro" id="IPR036388">
    <property type="entry name" value="WH-like_DNA-bd_sf"/>
</dbReference>
<evidence type="ECO:0000256" key="4">
    <source>
        <dbReference type="ARBA" id="ARBA00023163"/>
    </source>
</evidence>
<dbReference type="InterPro" id="IPR036390">
    <property type="entry name" value="WH_DNA-bd_sf"/>
</dbReference>
<keyword evidence="3" id="KW-0238">DNA-binding</keyword>
<dbReference type="Proteomes" id="UP001168505">
    <property type="component" value="Unassembled WGS sequence"/>
</dbReference>
<protein>
    <submittedName>
        <fullName evidence="6">LysR family transcriptional regulator</fullName>
    </submittedName>
</protein>
<gene>
    <name evidence="6" type="ORF">QVN40_11205</name>
</gene>
<dbReference type="PROSITE" id="PS50931">
    <property type="entry name" value="HTH_LYSR"/>
    <property type="match status" value="1"/>
</dbReference>
<dbReference type="EMBL" id="JAUEIR010000011">
    <property type="protein sequence ID" value="MDN0070261.1"/>
    <property type="molecule type" value="Genomic_DNA"/>
</dbReference>
<dbReference type="RefSeq" id="WP_289827722.1">
    <property type="nucleotide sequence ID" value="NZ_JAUEIR010000011.1"/>
</dbReference>
<evidence type="ECO:0000256" key="3">
    <source>
        <dbReference type="ARBA" id="ARBA00023125"/>
    </source>
</evidence>
<dbReference type="GO" id="GO:0003700">
    <property type="term" value="F:DNA-binding transcription factor activity"/>
    <property type="evidence" value="ECO:0007669"/>
    <property type="project" value="InterPro"/>
</dbReference>
<reference evidence="6" key="2">
    <citation type="submission" date="2023-08" db="EMBL/GenBank/DDBJ databases">
        <title>Identification and characterization of horizontal gene transfer across gut microbiota members of farm animals based on homology search.</title>
        <authorList>
            <person name="Schwarzerova J."/>
            <person name="Nykrynova M."/>
            <person name="Jureckova K."/>
            <person name="Cejkova D."/>
            <person name="Rychlik I."/>
        </authorList>
    </citation>
    <scope>NUCLEOTIDE SEQUENCE</scope>
    <source>
        <strain evidence="6">15_COKtk</strain>
    </source>
</reference>
<evidence type="ECO:0000256" key="2">
    <source>
        <dbReference type="ARBA" id="ARBA00023015"/>
    </source>
</evidence>
<dbReference type="Pfam" id="PF00126">
    <property type="entry name" value="HTH_1"/>
    <property type="match status" value="1"/>
</dbReference>
<dbReference type="FunFam" id="1.10.10.10:FF:000001">
    <property type="entry name" value="LysR family transcriptional regulator"/>
    <property type="match status" value="1"/>
</dbReference>
<feature type="domain" description="HTH lysR-type" evidence="5">
    <location>
        <begin position="15"/>
        <end position="72"/>
    </location>
</feature>
<sequence>MVAKKHSVQSKGAIMNIKDYSYIAEIADQGSLTTAADRLCITQSALSKSLHRIEDELGTPLFYRRGRRLVLTPIGQVYVDHAKQIMRVDEELENRILQMKNSEADSIRLGFGMGFADFVFDELLPRYFALPHVRSISVREGGSASLLTDLENNRIDVCLAYGPRERPGLDYTMLRTCRLVLAVPDKSPLILQAVPREGYPYPVLEGDGWLEKPFIHIITRTQSGAAAQRFFTELGKWPNNRMYVRDVRGALNAVTHALGNAIVAEPPFTHAGYRYLCLPGLSEPEKQICMVTVKGNQADPSLLYLQETIQSLFGHDA</sequence>
<evidence type="ECO:0000256" key="1">
    <source>
        <dbReference type="ARBA" id="ARBA00009437"/>
    </source>
</evidence>
<comment type="caution">
    <text evidence="6">The sequence shown here is derived from an EMBL/GenBank/DDBJ whole genome shotgun (WGS) entry which is preliminary data.</text>
</comment>
<dbReference type="Pfam" id="PF03466">
    <property type="entry name" value="LysR_substrate"/>
    <property type="match status" value="1"/>
</dbReference>
<dbReference type="SUPFAM" id="SSF46785">
    <property type="entry name" value="Winged helix' DNA-binding domain"/>
    <property type="match status" value="1"/>
</dbReference>
<dbReference type="PANTHER" id="PTHR30346:SF9">
    <property type="entry name" value="LYSR FAMILY TRANSCRIPTIONAL REGULATOR"/>
    <property type="match status" value="1"/>
</dbReference>